<evidence type="ECO:0000256" key="2">
    <source>
        <dbReference type="SAM" id="SignalP"/>
    </source>
</evidence>
<gene>
    <name evidence="3" type="ORF">HRU87_06780</name>
</gene>
<protein>
    <submittedName>
        <fullName evidence="3">Uncharacterized protein</fullName>
    </submittedName>
</protein>
<proteinExistence type="predicted"/>
<feature type="compositionally biased region" description="Polar residues" evidence="1">
    <location>
        <begin position="37"/>
        <end position="49"/>
    </location>
</feature>
<feature type="signal peptide" evidence="2">
    <location>
        <begin position="1"/>
        <end position="28"/>
    </location>
</feature>
<reference evidence="3 4" key="1">
    <citation type="submission" date="2020-05" db="EMBL/GenBank/DDBJ databases">
        <title>Aquirufa sp. strain 15G-AUS-rot a new Aquirufa species.</title>
        <authorList>
            <person name="Pitt A."/>
            <person name="Hahn M.W."/>
        </authorList>
    </citation>
    <scope>NUCLEOTIDE SEQUENCE [LARGE SCALE GENOMIC DNA]</scope>
    <source>
        <strain evidence="3 4">15G-AUS-rot</strain>
    </source>
</reference>
<name>A0A7D4Q4U4_9MICO</name>
<feature type="region of interest" description="Disordered" evidence="1">
    <location>
        <begin position="28"/>
        <end position="49"/>
    </location>
</feature>
<dbReference type="Proteomes" id="UP000501003">
    <property type="component" value="Chromosome"/>
</dbReference>
<accession>A0A7D4Q4U4</accession>
<organism evidence="3 4">
    <name type="scientific">Aquiluna borgnonia</name>
    <dbReference type="NCBI Taxonomy" id="2499157"/>
    <lineage>
        <taxon>Bacteria</taxon>
        <taxon>Bacillati</taxon>
        <taxon>Actinomycetota</taxon>
        <taxon>Actinomycetes</taxon>
        <taxon>Micrococcales</taxon>
        <taxon>Microbacteriaceae</taxon>
        <taxon>Luna cluster</taxon>
        <taxon>Luna-1 subcluster</taxon>
        <taxon>Aquiluna</taxon>
    </lineage>
</organism>
<keyword evidence="2" id="KW-0732">Signal</keyword>
<keyword evidence="4" id="KW-1185">Reference proteome</keyword>
<dbReference type="RefSeq" id="WP_173494145.1">
    <property type="nucleotide sequence ID" value="NZ_CP054056.1"/>
</dbReference>
<feature type="chain" id="PRO_5028855141" evidence="2">
    <location>
        <begin position="29"/>
        <end position="198"/>
    </location>
</feature>
<evidence type="ECO:0000256" key="1">
    <source>
        <dbReference type="SAM" id="MobiDB-lite"/>
    </source>
</evidence>
<evidence type="ECO:0000313" key="3">
    <source>
        <dbReference type="EMBL" id="QKJ25849.1"/>
    </source>
</evidence>
<dbReference type="AlphaFoldDB" id="A0A7D4Q4U4"/>
<sequence length="198" mass="19711">MKTKAKIAIAASVALIAGAALGAAPASAHDRGGARFGQSSQTGSNHQHATLSATITGIPSSVTSSHVASHGAYFTAYVLEDTATSVPSTKPTTGGKRIGLKPTKNAAGAYTSVISGSTLAGVLGFRADADGMTKLALYPSDGSSAALVTITTATDGTVSVKSFKSLTVAYSATVAAETPAKRMGKVGHPKGMRGKHGH</sequence>
<evidence type="ECO:0000313" key="4">
    <source>
        <dbReference type="Proteomes" id="UP000501003"/>
    </source>
</evidence>
<dbReference type="KEGG" id="aqg:HRU87_06780"/>
<dbReference type="EMBL" id="CP054056">
    <property type="protein sequence ID" value="QKJ25849.1"/>
    <property type="molecule type" value="Genomic_DNA"/>
</dbReference>